<keyword evidence="3" id="KW-1185">Reference proteome</keyword>
<feature type="domain" description="(S)-ureidoglycine aminohydrolase cupin" evidence="1">
    <location>
        <begin position="36"/>
        <end position="106"/>
    </location>
</feature>
<evidence type="ECO:0000313" key="2">
    <source>
        <dbReference type="EMBL" id="MDC8784244.1"/>
    </source>
</evidence>
<protein>
    <submittedName>
        <fullName evidence="2">Cupin domain-containing protein</fullName>
    </submittedName>
</protein>
<gene>
    <name evidence="2" type="ORF">PRZ01_03435</name>
</gene>
<reference evidence="2 3" key="1">
    <citation type="submission" date="2022-10" db="EMBL/GenBank/DDBJ databases">
        <title>paucibacter sp. hw8 Genome sequencing.</title>
        <authorList>
            <person name="Park S."/>
        </authorList>
    </citation>
    <scope>NUCLEOTIDE SEQUENCE [LARGE SCALE GENOMIC DNA]</scope>
    <source>
        <strain evidence="3">hw8</strain>
    </source>
</reference>
<dbReference type="InterPro" id="IPR011051">
    <property type="entry name" value="RmlC_Cupin_sf"/>
</dbReference>
<evidence type="ECO:0000259" key="1">
    <source>
        <dbReference type="Pfam" id="PF05899"/>
    </source>
</evidence>
<dbReference type="RefSeq" id="WP_273595353.1">
    <property type="nucleotide sequence ID" value="NZ_JAQQXS010000002.1"/>
</dbReference>
<dbReference type="Proteomes" id="UP001219862">
    <property type="component" value="Unassembled WGS sequence"/>
</dbReference>
<accession>A0ABT5KMU9</accession>
<organism evidence="2 3">
    <name type="scientific">Roseateles koreensis</name>
    <dbReference type="NCBI Taxonomy" id="2987526"/>
    <lineage>
        <taxon>Bacteria</taxon>
        <taxon>Pseudomonadati</taxon>
        <taxon>Pseudomonadota</taxon>
        <taxon>Betaproteobacteria</taxon>
        <taxon>Burkholderiales</taxon>
        <taxon>Sphaerotilaceae</taxon>
        <taxon>Roseateles</taxon>
    </lineage>
</organism>
<dbReference type="Gene3D" id="2.60.120.10">
    <property type="entry name" value="Jelly Rolls"/>
    <property type="match status" value="1"/>
</dbReference>
<name>A0ABT5KMU9_9BURK</name>
<dbReference type="Pfam" id="PF05899">
    <property type="entry name" value="Cupin_3"/>
    <property type="match status" value="1"/>
</dbReference>
<dbReference type="InterPro" id="IPR014710">
    <property type="entry name" value="RmlC-like_jellyroll"/>
</dbReference>
<sequence length="113" mass="12337">MSKTVNDIQAISFANGVFTALDYGMDESELRVTSADCKRFNVALWQGKVGAVDFPATETTEVCWLTEGKIALIDEAGGRREFSAGEGYLLPKGFAGRWETLIDAKKIAVILED</sequence>
<evidence type="ECO:0000313" key="3">
    <source>
        <dbReference type="Proteomes" id="UP001219862"/>
    </source>
</evidence>
<dbReference type="InterPro" id="IPR008579">
    <property type="entry name" value="UGlyAH_Cupin_dom"/>
</dbReference>
<comment type="caution">
    <text evidence="2">The sequence shown here is derived from an EMBL/GenBank/DDBJ whole genome shotgun (WGS) entry which is preliminary data.</text>
</comment>
<proteinExistence type="predicted"/>
<dbReference type="EMBL" id="JAQQXS010000002">
    <property type="protein sequence ID" value="MDC8784244.1"/>
    <property type="molecule type" value="Genomic_DNA"/>
</dbReference>
<dbReference type="SUPFAM" id="SSF51182">
    <property type="entry name" value="RmlC-like cupins"/>
    <property type="match status" value="1"/>
</dbReference>